<keyword evidence="2" id="KW-1185">Reference proteome</keyword>
<dbReference type="Proteomes" id="UP001295684">
    <property type="component" value="Unassembled WGS sequence"/>
</dbReference>
<dbReference type="EMBL" id="CAMPGE010023517">
    <property type="protein sequence ID" value="CAI2381449.1"/>
    <property type="molecule type" value="Genomic_DNA"/>
</dbReference>
<name>A0AAD1XYU6_EUPCR</name>
<gene>
    <name evidence="1" type="ORF">ECRASSUSDP1_LOCUS22905</name>
</gene>
<sequence>MTEKTLMNFCIFFENFSQNGLNSLLMECIFCCISSFFQGKRSTFLLCSLSSCHYND</sequence>
<evidence type="ECO:0000313" key="1">
    <source>
        <dbReference type="EMBL" id="CAI2381449.1"/>
    </source>
</evidence>
<comment type="caution">
    <text evidence="1">The sequence shown here is derived from an EMBL/GenBank/DDBJ whole genome shotgun (WGS) entry which is preliminary data.</text>
</comment>
<proteinExistence type="predicted"/>
<dbReference type="AlphaFoldDB" id="A0AAD1XYU6"/>
<evidence type="ECO:0000313" key="2">
    <source>
        <dbReference type="Proteomes" id="UP001295684"/>
    </source>
</evidence>
<accession>A0AAD1XYU6</accession>
<reference evidence="1" key="1">
    <citation type="submission" date="2023-07" db="EMBL/GenBank/DDBJ databases">
        <authorList>
            <consortium name="AG Swart"/>
            <person name="Singh M."/>
            <person name="Singh A."/>
            <person name="Seah K."/>
            <person name="Emmerich C."/>
        </authorList>
    </citation>
    <scope>NUCLEOTIDE SEQUENCE</scope>
    <source>
        <strain evidence="1">DP1</strain>
    </source>
</reference>
<organism evidence="1 2">
    <name type="scientific">Euplotes crassus</name>
    <dbReference type="NCBI Taxonomy" id="5936"/>
    <lineage>
        <taxon>Eukaryota</taxon>
        <taxon>Sar</taxon>
        <taxon>Alveolata</taxon>
        <taxon>Ciliophora</taxon>
        <taxon>Intramacronucleata</taxon>
        <taxon>Spirotrichea</taxon>
        <taxon>Hypotrichia</taxon>
        <taxon>Euplotida</taxon>
        <taxon>Euplotidae</taxon>
        <taxon>Moneuplotes</taxon>
    </lineage>
</organism>
<protein>
    <submittedName>
        <fullName evidence="1">Uncharacterized protein</fullName>
    </submittedName>
</protein>